<dbReference type="InterPro" id="IPR036397">
    <property type="entry name" value="RNaseH_sf"/>
</dbReference>
<gene>
    <name evidence="8" type="ORF">WHH00_05275</name>
</gene>
<feature type="region of interest" description="Disordered" evidence="6">
    <location>
        <begin position="94"/>
        <end position="128"/>
    </location>
</feature>
<sequence>MKQGMGNSEACRIVGISRSSGTRWRHGHTVVLKSGDVKKIAPISRLRPAAISARFLSESERITIADLLHAGRSIRAIAMELGRSPSIVSREIRRNIHEPSGNYRPRTAQRSAERRRSRQRSGKIAANPKLQEFVREHLKQRWSPRQISNRLRANFPEQREMHVVPETVYQALYGRGSLDLAVDPAVSLRSGRTGRRPRRRKEHRTRRFPDMVMIRDRPAEVTGRLVPGHWEGDLIIGKGGRSAIATLVERTTRFIILVHLAGNRGAENLRDRLAEAMRPLPGHLRRSLTWDQGTEMACHQDFTRQTLIPVYFCDPASPWQRGSNENTNGLLRQYFPKGTDLGVHTREDLAVVAAELNQRPREILGWQSPLEHLTRLASPTTEP</sequence>
<dbReference type="InterPro" id="IPR012337">
    <property type="entry name" value="RNaseH-like_sf"/>
</dbReference>
<evidence type="ECO:0000256" key="3">
    <source>
        <dbReference type="ARBA" id="ARBA00022578"/>
    </source>
</evidence>
<name>A0ABZ2RFI4_9MICC</name>
<dbReference type="EMBL" id="CP148033">
    <property type="protein sequence ID" value="WXK94218.1"/>
    <property type="molecule type" value="Genomic_DNA"/>
</dbReference>
<keyword evidence="3" id="KW-0815">Transposition</keyword>
<comment type="function">
    <text evidence="1">Required for the transposition of the insertion element.</text>
</comment>
<evidence type="ECO:0000259" key="7">
    <source>
        <dbReference type="PROSITE" id="PS50994"/>
    </source>
</evidence>
<proteinExistence type="inferred from homology"/>
<dbReference type="InterPro" id="IPR053392">
    <property type="entry name" value="Transposase_IS30-like"/>
</dbReference>
<feature type="domain" description="Integrase catalytic" evidence="7">
    <location>
        <begin position="214"/>
        <end position="377"/>
    </location>
</feature>
<evidence type="ECO:0000313" key="8">
    <source>
        <dbReference type="EMBL" id="WXK94218.1"/>
    </source>
</evidence>
<dbReference type="SUPFAM" id="SSF46689">
    <property type="entry name" value="Homeodomain-like"/>
    <property type="match status" value="1"/>
</dbReference>
<dbReference type="Proteomes" id="UP001623384">
    <property type="component" value="Chromosome"/>
</dbReference>
<dbReference type="Pfam" id="PF00665">
    <property type="entry name" value="rve"/>
    <property type="match status" value="1"/>
</dbReference>
<dbReference type="InterPro" id="IPR001584">
    <property type="entry name" value="Integrase_cat-core"/>
</dbReference>
<evidence type="ECO:0000313" key="9">
    <source>
        <dbReference type="Proteomes" id="UP001623384"/>
    </source>
</evidence>
<accession>A0ABZ2RFI4</accession>
<evidence type="ECO:0000256" key="2">
    <source>
        <dbReference type="ARBA" id="ARBA00006363"/>
    </source>
</evidence>
<keyword evidence="5" id="KW-0233">DNA recombination</keyword>
<dbReference type="InterPro" id="IPR009057">
    <property type="entry name" value="Homeodomain-like_sf"/>
</dbReference>
<evidence type="ECO:0000256" key="5">
    <source>
        <dbReference type="ARBA" id="ARBA00023172"/>
    </source>
</evidence>
<dbReference type="InterPro" id="IPR051917">
    <property type="entry name" value="Transposase-Integrase"/>
</dbReference>
<dbReference type="NCBIfam" id="NF033563">
    <property type="entry name" value="transpos_IS30"/>
    <property type="match status" value="1"/>
</dbReference>
<keyword evidence="4" id="KW-0238">DNA-binding</keyword>
<dbReference type="PANTHER" id="PTHR10948:SF23">
    <property type="entry name" value="TRANSPOSASE INSI FOR INSERTION SEQUENCE ELEMENT IS30A-RELATED"/>
    <property type="match status" value="1"/>
</dbReference>
<dbReference type="Gene3D" id="3.30.420.10">
    <property type="entry name" value="Ribonuclease H-like superfamily/Ribonuclease H"/>
    <property type="match status" value="1"/>
</dbReference>
<organism evidence="8 9">
    <name type="scientific">Pseudarthrobacter quantipunctorum</name>
    <dbReference type="NCBI Taxonomy" id="3128980"/>
    <lineage>
        <taxon>Bacteria</taxon>
        <taxon>Bacillati</taxon>
        <taxon>Actinomycetota</taxon>
        <taxon>Actinomycetes</taxon>
        <taxon>Micrococcales</taxon>
        <taxon>Micrococcaceae</taxon>
        <taxon>Pseudarthrobacter</taxon>
    </lineage>
</organism>
<dbReference type="PROSITE" id="PS01043">
    <property type="entry name" value="TRANSPOSASE_IS30"/>
    <property type="match status" value="1"/>
</dbReference>
<dbReference type="Pfam" id="PF13936">
    <property type="entry name" value="HTH_38"/>
    <property type="match status" value="1"/>
</dbReference>
<evidence type="ECO:0000256" key="6">
    <source>
        <dbReference type="SAM" id="MobiDB-lite"/>
    </source>
</evidence>
<dbReference type="SUPFAM" id="SSF53098">
    <property type="entry name" value="Ribonuclease H-like"/>
    <property type="match status" value="1"/>
</dbReference>
<comment type="similarity">
    <text evidence="2">Belongs to the transposase IS30 family.</text>
</comment>
<dbReference type="InterPro" id="IPR025246">
    <property type="entry name" value="IS30-like_HTH"/>
</dbReference>
<keyword evidence="9" id="KW-1185">Reference proteome</keyword>
<reference evidence="8 9" key="1">
    <citation type="submission" date="2024-03" db="EMBL/GenBank/DDBJ databases">
        <title>Rhodococcus navarretei sp. nov. and Pseudarthrobacter quantumdoti sp. nov., two new species with the ability to biosynthesize Quantum Dots isolated from soil samples at Union Glacier, Antarctica.</title>
        <authorList>
            <person name="Vargas M."/>
        </authorList>
    </citation>
    <scope>NUCLEOTIDE SEQUENCE [LARGE SCALE GENOMIC DNA]</scope>
    <source>
        <strain evidence="8 9">RC-2-3</strain>
    </source>
</reference>
<evidence type="ECO:0000256" key="1">
    <source>
        <dbReference type="ARBA" id="ARBA00002190"/>
    </source>
</evidence>
<evidence type="ECO:0000256" key="4">
    <source>
        <dbReference type="ARBA" id="ARBA00023125"/>
    </source>
</evidence>
<dbReference type="PANTHER" id="PTHR10948">
    <property type="entry name" value="TRANSPOSASE"/>
    <property type="match status" value="1"/>
</dbReference>
<dbReference type="PROSITE" id="PS50994">
    <property type="entry name" value="INTEGRASE"/>
    <property type="match status" value="1"/>
</dbReference>
<protein>
    <submittedName>
        <fullName evidence="8">IS30 family transposase</fullName>
    </submittedName>
</protein>
<dbReference type="InterPro" id="IPR001598">
    <property type="entry name" value="Transposase_IS30_CS"/>
</dbReference>